<evidence type="ECO:0000313" key="8">
    <source>
        <dbReference type="Proteomes" id="UP000234881"/>
    </source>
</evidence>
<sequence>MGPAEWGMLLFLSLLWGGSFLFVGVAVSELPTLTIVFARVGLAAVALWVVILVTGRPLPRDHLAWLAFLAMGLLNNVLPFGLIVWGQHSIASGLASILNASTPLFAVLVAGIVLHDEPMTGRKLVGVVVGFVGVVVMIGVDALSGLGAGILAQVAILGAALSYAFAGVFGRRFKSMGIDPVVTAAGQVTGSTLILLPITLIVDAPFSLPMPSIGVAASITALALLSTSLAYILYFQILQRAGATNLLLVTFLVPVSAILLGALFLGERLEWIHFVGMVLIGLGLAAIDGRLFKPSRSNR</sequence>
<protein>
    <submittedName>
        <fullName evidence="7">EamA family transporter</fullName>
    </submittedName>
</protein>
<dbReference type="PANTHER" id="PTHR32322:SF9">
    <property type="entry name" value="AMINO-ACID METABOLITE EFFLUX PUMP-RELATED"/>
    <property type="match status" value="1"/>
</dbReference>
<comment type="subcellular location">
    <subcellularLocation>
        <location evidence="1">Membrane</location>
        <topology evidence="1">Multi-pass membrane protein</topology>
    </subcellularLocation>
</comment>
<accession>A0A2N5XMH5</accession>
<feature type="transmembrane region" description="Helical" evidence="5">
    <location>
        <begin position="124"/>
        <end position="144"/>
    </location>
</feature>
<evidence type="ECO:0000313" key="7">
    <source>
        <dbReference type="EMBL" id="PLW75736.1"/>
    </source>
</evidence>
<feature type="transmembrane region" description="Helical" evidence="5">
    <location>
        <begin position="91"/>
        <end position="112"/>
    </location>
</feature>
<gene>
    <name evidence="7" type="ORF">C0081_18375</name>
</gene>
<proteinExistence type="predicted"/>
<evidence type="ECO:0000256" key="5">
    <source>
        <dbReference type="SAM" id="Phobius"/>
    </source>
</evidence>
<dbReference type="GO" id="GO:0016020">
    <property type="term" value="C:membrane"/>
    <property type="evidence" value="ECO:0007669"/>
    <property type="project" value="UniProtKB-SubCell"/>
</dbReference>
<keyword evidence="3 5" id="KW-1133">Transmembrane helix</keyword>
<feature type="transmembrane region" description="Helical" evidence="5">
    <location>
        <begin position="33"/>
        <end position="53"/>
    </location>
</feature>
<feature type="transmembrane region" description="Helical" evidence="5">
    <location>
        <begin position="213"/>
        <end position="234"/>
    </location>
</feature>
<feature type="transmembrane region" description="Helical" evidence="5">
    <location>
        <begin position="181"/>
        <end position="201"/>
    </location>
</feature>
<reference evidence="7 8" key="1">
    <citation type="submission" date="2018-01" db="EMBL/GenBank/DDBJ databases">
        <title>The draft genome sequence of Cohaesibacter sp. H1304.</title>
        <authorList>
            <person name="Wang N.-N."/>
            <person name="Du Z.-J."/>
        </authorList>
    </citation>
    <scope>NUCLEOTIDE SEQUENCE [LARGE SCALE GENOMIC DNA]</scope>
    <source>
        <strain evidence="7 8">H1304</strain>
    </source>
</reference>
<dbReference type="InterPro" id="IPR000620">
    <property type="entry name" value="EamA_dom"/>
</dbReference>
<organism evidence="7 8">
    <name type="scientific">Cohaesibacter celericrescens</name>
    <dbReference type="NCBI Taxonomy" id="2067669"/>
    <lineage>
        <taxon>Bacteria</taxon>
        <taxon>Pseudomonadati</taxon>
        <taxon>Pseudomonadota</taxon>
        <taxon>Alphaproteobacteria</taxon>
        <taxon>Hyphomicrobiales</taxon>
        <taxon>Cohaesibacteraceae</taxon>
    </lineage>
</organism>
<feature type="transmembrane region" description="Helical" evidence="5">
    <location>
        <begin position="246"/>
        <end position="265"/>
    </location>
</feature>
<dbReference type="InterPro" id="IPR037185">
    <property type="entry name" value="EmrE-like"/>
</dbReference>
<keyword evidence="8" id="KW-1185">Reference proteome</keyword>
<dbReference type="Pfam" id="PF00892">
    <property type="entry name" value="EamA"/>
    <property type="match status" value="2"/>
</dbReference>
<keyword evidence="4 5" id="KW-0472">Membrane</keyword>
<name>A0A2N5XMH5_9HYPH</name>
<feature type="domain" description="EamA" evidence="6">
    <location>
        <begin position="8"/>
        <end position="138"/>
    </location>
</feature>
<feature type="transmembrane region" description="Helical" evidence="5">
    <location>
        <begin position="271"/>
        <end position="292"/>
    </location>
</feature>
<feature type="transmembrane region" description="Helical" evidence="5">
    <location>
        <begin position="65"/>
        <end position="85"/>
    </location>
</feature>
<feature type="transmembrane region" description="Helical" evidence="5">
    <location>
        <begin position="7"/>
        <end position="27"/>
    </location>
</feature>
<evidence type="ECO:0000256" key="1">
    <source>
        <dbReference type="ARBA" id="ARBA00004141"/>
    </source>
</evidence>
<evidence type="ECO:0000256" key="3">
    <source>
        <dbReference type="ARBA" id="ARBA00022989"/>
    </source>
</evidence>
<dbReference type="AlphaFoldDB" id="A0A2N5XMH5"/>
<feature type="transmembrane region" description="Helical" evidence="5">
    <location>
        <begin position="150"/>
        <end position="169"/>
    </location>
</feature>
<dbReference type="PANTHER" id="PTHR32322">
    <property type="entry name" value="INNER MEMBRANE TRANSPORTER"/>
    <property type="match status" value="1"/>
</dbReference>
<evidence type="ECO:0000256" key="4">
    <source>
        <dbReference type="ARBA" id="ARBA00023136"/>
    </source>
</evidence>
<dbReference type="SUPFAM" id="SSF103481">
    <property type="entry name" value="Multidrug resistance efflux transporter EmrE"/>
    <property type="match status" value="2"/>
</dbReference>
<dbReference type="EMBL" id="PKUQ01000047">
    <property type="protein sequence ID" value="PLW75736.1"/>
    <property type="molecule type" value="Genomic_DNA"/>
</dbReference>
<dbReference type="InterPro" id="IPR050638">
    <property type="entry name" value="AA-Vitamin_Transporters"/>
</dbReference>
<feature type="domain" description="EamA" evidence="6">
    <location>
        <begin position="154"/>
        <end position="286"/>
    </location>
</feature>
<evidence type="ECO:0000259" key="6">
    <source>
        <dbReference type="Pfam" id="PF00892"/>
    </source>
</evidence>
<keyword evidence="2 5" id="KW-0812">Transmembrane</keyword>
<dbReference type="OrthoDB" id="9810556at2"/>
<evidence type="ECO:0000256" key="2">
    <source>
        <dbReference type="ARBA" id="ARBA00022692"/>
    </source>
</evidence>
<comment type="caution">
    <text evidence="7">The sequence shown here is derived from an EMBL/GenBank/DDBJ whole genome shotgun (WGS) entry which is preliminary data.</text>
</comment>
<dbReference type="Proteomes" id="UP000234881">
    <property type="component" value="Unassembled WGS sequence"/>
</dbReference>